<reference evidence="4" key="1">
    <citation type="submission" date="2019-04" db="EMBL/GenBank/DDBJ databases">
        <title>Sequencing of skin fungus with MAO and IRED activity.</title>
        <authorList>
            <person name="Marsaioli A.J."/>
            <person name="Bonatto J.M.C."/>
            <person name="Reis Junior O."/>
        </authorList>
    </citation>
    <scope>NUCLEOTIDE SEQUENCE</scope>
    <source>
        <strain evidence="4">30M1</strain>
    </source>
</reference>
<dbReference type="Proteomes" id="UP000801428">
    <property type="component" value="Unassembled WGS sequence"/>
</dbReference>
<evidence type="ECO:0000256" key="2">
    <source>
        <dbReference type="ARBA" id="ARBA00023043"/>
    </source>
</evidence>
<dbReference type="Gene3D" id="1.25.40.20">
    <property type="entry name" value="Ankyrin repeat-containing domain"/>
    <property type="match status" value="1"/>
</dbReference>
<accession>A0A9P4TF88</accession>
<name>A0A9P4TF88_CURKU</name>
<keyword evidence="2 3" id="KW-0040">ANK repeat</keyword>
<evidence type="ECO:0000256" key="3">
    <source>
        <dbReference type="PROSITE-ProRule" id="PRU00023"/>
    </source>
</evidence>
<dbReference type="SMART" id="SM00248">
    <property type="entry name" value="ANK"/>
    <property type="match status" value="2"/>
</dbReference>
<keyword evidence="1" id="KW-0677">Repeat</keyword>
<sequence length="357" mass="40412">MILTLKYSSKIVVGFWVHTPQLFVGSQGLQTYPKPAQILLGYYQDPKLGLDQLELLQRDIEITFEPDVNRRIHSPKAQDLRKKVKQVHAVLMRITSMLPLVHLPNAISAIFDQDEICLLDKLGKAPETDTSSCNHPTYARLQSCRRRLQELIMAYDEDYDNDVWDEIKAENKAFAAHMSRLCDKTNEVLKRFPELTGHEFEGALSITPLHPFDEARFCNIVTSEFNDCLKRTQIHRMLDQAMDRESGLEFHGWAYDHLRGGTGVNHTDVLGRSVLHLACQKGFEYGVTKLLADGANPSIKTVYGSLPLHYAAANGFASICEMLLQHMGSEELDAEDDFGMTALDYAEKKRSRSVQNG</sequence>
<evidence type="ECO:0000256" key="1">
    <source>
        <dbReference type="ARBA" id="ARBA00022737"/>
    </source>
</evidence>
<feature type="repeat" description="ANK" evidence="3">
    <location>
        <begin position="270"/>
        <end position="302"/>
    </location>
</feature>
<dbReference type="AlphaFoldDB" id="A0A9P4TF88"/>
<dbReference type="PANTHER" id="PTHR24201">
    <property type="entry name" value="ANK_REP_REGION DOMAIN-CONTAINING PROTEIN"/>
    <property type="match status" value="1"/>
</dbReference>
<gene>
    <name evidence="4" type="ORF">E8E13_001880</name>
</gene>
<dbReference type="InterPro" id="IPR036770">
    <property type="entry name" value="Ankyrin_rpt-contain_sf"/>
</dbReference>
<keyword evidence="5" id="KW-1185">Reference proteome</keyword>
<dbReference type="OrthoDB" id="539213at2759"/>
<dbReference type="PROSITE" id="PS50088">
    <property type="entry name" value="ANK_REPEAT"/>
    <property type="match status" value="1"/>
</dbReference>
<protein>
    <submittedName>
        <fullName evidence="4">Uncharacterized protein</fullName>
    </submittedName>
</protein>
<evidence type="ECO:0000313" key="5">
    <source>
        <dbReference type="Proteomes" id="UP000801428"/>
    </source>
</evidence>
<comment type="caution">
    <text evidence="4">The sequence shown here is derived from an EMBL/GenBank/DDBJ whole genome shotgun (WGS) entry which is preliminary data.</text>
</comment>
<dbReference type="InterPro" id="IPR050776">
    <property type="entry name" value="Ank_Repeat/CDKN_Inhibitor"/>
</dbReference>
<dbReference type="EMBL" id="SWKU01000009">
    <property type="protein sequence ID" value="KAF3003437.1"/>
    <property type="molecule type" value="Genomic_DNA"/>
</dbReference>
<dbReference type="InterPro" id="IPR002110">
    <property type="entry name" value="Ankyrin_rpt"/>
</dbReference>
<proteinExistence type="predicted"/>
<evidence type="ECO:0000313" key="4">
    <source>
        <dbReference type="EMBL" id="KAF3003437.1"/>
    </source>
</evidence>
<dbReference type="SUPFAM" id="SSF48403">
    <property type="entry name" value="Ankyrin repeat"/>
    <property type="match status" value="1"/>
</dbReference>
<dbReference type="Pfam" id="PF12796">
    <property type="entry name" value="Ank_2"/>
    <property type="match status" value="1"/>
</dbReference>
<organism evidence="4 5">
    <name type="scientific">Curvularia kusanoi</name>
    <name type="common">Cochliobolus kusanoi</name>
    <dbReference type="NCBI Taxonomy" id="90978"/>
    <lineage>
        <taxon>Eukaryota</taxon>
        <taxon>Fungi</taxon>
        <taxon>Dikarya</taxon>
        <taxon>Ascomycota</taxon>
        <taxon>Pezizomycotina</taxon>
        <taxon>Dothideomycetes</taxon>
        <taxon>Pleosporomycetidae</taxon>
        <taxon>Pleosporales</taxon>
        <taxon>Pleosporineae</taxon>
        <taxon>Pleosporaceae</taxon>
        <taxon>Curvularia</taxon>
    </lineage>
</organism>